<feature type="compositionally biased region" description="Basic residues" evidence="1">
    <location>
        <begin position="349"/>
        <end position="361"/>
    </location>
</feature>
<feature type="region of interest" description="Disordered" evidence="1">
    <location>
        <begin position="75"/>
        <end position="203"/>
    </location>
</feature>
<dbReference type="EMBL" id="KZ821258">
    <property type="protein sequence ID" value="PYH41880.1"/>
    <property type="molecule type" value="Genomic_DNA"/>
</dbReference>
<proteinExistence type="predicted"/>
<feature type="region of interest" description="Disordered" evidence="1">
    <location>
        <begin position="1"/>
        <end position="48"/>
    </location>
</feature>
<dbReference type="STRING" id="1450539.A0A318ZE89"/>
<dbReference type="AlphaFoldDB" id="A0A318ZE89"/>
<feature type="compositionally biased region" description="Acidic residues" evidence="1">
    <location>
        <begin position="144"/>
        <end position="164"/>
    </location>
</feature>
<evidence type="ECO:0000313" key="2">
    <source>
        <dbReference type="EMBL" id="PYH41880.1"/>
    </source>
</evidence>
<reference evidence="2 3" key="1">
    <citation type="submission" date="2016-12" db="EMBL/GenBank/DDBJ databases">
        <title>The genomes of Aspergillus section Nigri reveals drivers in fungal speciation.</title>
        <authorList>
            <consortium name="DOE Joint Genome Institute"/>
            <person name="Vesth T.C."/>
            <person name="Nybo J."/>
            <person name="Theobald S."/>
            <person name="Brandl J."/>
            <person name="Frisvad J.C."/>
            <person name="Nielsen K.F."/>
            <person name="Lyhne E.K."/>
            <person name="Kogle M.E."/>
            <person name="Kuo A."/>
            <person name="Riley R."/>
            <person name="Clum A."/>
            <person name="Nolan M."/>
            <person name="Lipzen A."/>
            <person name="Salamov A."/>
            <person name="Henrissat B."/>
            <person name="Wiebenga A."/>
            <person name="De Vries R.P."/>
            <person name="Grigoriev I.V."/>
            <person name="Mortensen U.H."/>
            <person name="Andersen M.R."/>
            <person name="Baker S.E."/>
        </authorList>
    </citation>
    <scope>NUCLEOTIDE SEQUENCE [LARGE SCALE GENOMIC DNA]</scope>
    <source>
        <strain evidence="2 3">JOP 1030-1</strain>
    </source>
</reference>
<feature type="compositionally biased region" description="Basic residues" evidence="1">
    <location>
        <begin position="1"/>
        <end position="10"/>
    </location>
</feature>
<feature type="compositionally biased region" description="Basic and acidic residues" evidence="1">
    <location>
        <begin position="362"/>
        <end position="385"/>
    </location>
</feature>
<dbReference type="OrthoDB" id="5423493at2759"/>
<feature type="region of interest" description="Disordered" evidence="1">
    <location>
        <begin position="317"/>
        <end position="385"/>
    </location>
</feature>
<name>A0A318ZE89_9EURO</name>
<gene>
    <name evidence="2" type="ORF">BP01DRAFT_418404</name>
</gene>
<evidence type="ECO:0000256" key="1">
    <source>
        <dbReference type="SAM" id="MobiDB-lite"/>
    </source>
</evidence>
<protein>
    <submittedName>
        <fullName evidence="2">Uncharacterized protein</fullName>
    </submittedName>
</protein>
<feature type="compositionally biased region" description="Low complexity" evidence="1">
    <location>
        <begin position="182"/>
        <end position="192"/>
    </location>
</feature>
<evidence type="ECO:0000313" key="3">
    <source>
        <dbReference type="Proteomes" id="UP000248349"/>
    </source>
</evidence>
<feature type="compositionally biased region" description="Low complexity" evidence="1">
    <location>
        <begin position="317"/>
        <end position="327"/>
    </location>
</feature>
<dbReference type="GeneID" id="37080556"/>
<keyword evidence="3" id="KW-1185">Reference proteome</keyword>
<sequence>MPRPPTKRSRFTSETSKTKNHHATDTVGSTKQSSEDSSHNYPNLLHMTERPDFAYVPHQNDQTPVVKTHDYAIDSSPLEECGPTSGRPVTRARGYSSTLSIIGRKGDGSSKIPGTPAYESSVLSNFRRRPRQPSILHIMQADDSSSDLDDEDFLGGLSPEDESTPLDISRVRSLIPAHVTTSSSPGPSSPSSNKQRKRKSPAEEIEIEYASDSQAVRHSPCTSITVQESNQPGCTMQHLMSPGAMSETMAPPMSSSPAASPVLTPSITSAEMSLAVPKITLGILSEQRNNVSKNVPTLALQDRLLPRRTKAQRKCLASTLSDSSCSESEQDEDELSYAPPGKSCQASRTHIRRPKSQKPRNKLQEERTKTATIESRKRNGCESHKCKSRTRVGADPLLCARSNAPEEPPLPSSSPLSSPLGSNAYCSGVPSGFEKLLKDRYLSEELRLQAKKFADVDKWVLDYEDVNPYVSQGSDAFR</sequence>
<feature type="region of interest" description="Disordered" evidence="1">
    <location>
        <begin position="401"/>
        <end position="421"/>
    </location>
</feature>
<dbReference type="RefSeq" id="XP_025427862.1">
    <property type="nucleotide sequence ID" value="XM_025579327.1"/>
</dbReference>
<accession>A0A318ZE89</accession>
<dbReference type="Proteomes" id="UP000248349">
    <property type="component" value="Unassembled WGS sequence"/>
</dbReference>
<organism evidence="2 3">
    <name type="scientific">Aspergillus saccharolyticus JOP 1030-1</name>
    <dbReference type="NCBI Taxonomy" id="1450539"/>
    <lineage>
        <taxon>Eukaryota</taxon>
        <taxon>Fungi</taxon>
        <taxon>Dikarya</taxon>
        <taxon>Ascomycota</taxon>
        <taxon>Pezizomycotina</taxon>
        <taxon>Eurotiomycetes</taxon>
        <taxon>Eurotiomycetidae</taxon>
        <taxon>Eurotiales</taxon>
        <taxon>Aspergillaceae</taxon>
        <taxon>Aspergillus</taxon>
        <taxon>Aspergillus subgen. Circumdati</taxon>
    </lineage>
</organism>